<dbReference type="EC" id="2.4.2.42" evidence="11"/>
<evidence type="ECO:0000256" key="2">
    <source>
        <dbReference type="ARBA" id="ARBA00006351"/>
    </source>
</evidence>
<keyword evidence="3" id="KW-0328">Glycosyltransferase</keyword>
<evidence type="ECO:0000313" key="14">
    <source>
        <dbReference type="Proteomes" id="UP000694843"/>
    </source>
</evidence>
<organism evidence="14 15">
    <name type="scientific">Hyalella azteca</name>
    <name type="common">Amphipod</name>
    <dbReference type="NCBI Taxonomy" id="294128"/>
    <lineage>
        <taxon>Eukaryota</taxon>
        <taxon>Metazoa</taxon>
        <taxon>Ecdysozoa</taxon>
        <taxon>Arthropoda</taxon>
        <taxon>Crustacea</taxon>
        <taxon>Multicrustacea</taxon>
        <taxon>Malacostraca</taxon>
        <taxon>Eumalacostraca</taxon>
        <taxon>Peracarida</taxon>
        <taxon>Amphipoda</taxon>
        <taxon>Senticaudata</taxon>
        <taxon>Talitrida</taxon>
        <taxon>Talitroidea</taxon>
        <taxon>Hyalellidae</taxon>
        <taxon>Hyalella</taxon>
    </lineage>
</organism>
<evidence type="ECO:0000256" key="3">
    <source>
        <dbReference type="ARBA" id="ARBA00022676"/>
    </source>
</evidence>
<sequence length="380" mass="43025">MLYRLCLKRRDALLFLVLCGLVCLHLLLDDQPAAGLLDHQDDLQPLPKEVVFLLILCQVDGPAEGHAMASAVTRQLQQTRVLLTSALALTATRLRFIVVADSEELYSKLVALSTDFPPQYRDKLSFEYLPVWYPNDRLYMRNMFRECATERLFVPAMLPKEDAIIYIDTDFVFLRPPEDLWAHFHKFDSVQVAAMAPCLYHYGTSKNSQVPFYGPTGLNAGVMHMNLTRMKSFPDGGWLEANLLVFDKWRDAIVLADQDILNILFHKHPTLLYELGCEWNFRLFQCRDGENACPAAAAEGVALLHGNALTFATDREPKIKAVYDTWDQHELGTSIAALYASLRQNLRDATISAQGCSMLPDIDDVLSLQLLSFLKRKNAL</sequence>
<dbReference type="OrthoDB" id="6362155at2759"/>
<keyword evidence="5" id="KW-0812">Transmembrane</keyword>
<keyword evidence="9" id="KW-0325">Glycoprotein</keyword>
<keyword evidence="13" id="KW-0732">Signal</keyword>
<gene>
    <name evidence="15" type="primary">LOC108672412</name>
</gene>
<evidence type="ECO:0000256" key="9">
    <source>
        <dbReference type="ARBA" id="ARBA00023180"/>
    </source>
</evidence>
<dbReference type="GO" id="GO:0016266">
    <property type="term" value="P:protein O-linked glycosylation via N-acetyl-galactosamine"/>
    <property type="evidence" value="ECO:0007669"/>
    <property type="project" value="TreeGrafter"/>
</dbReference>
<evidence type="ECO:0000256" key="6">
    <source>
        <dbReference type="ARBA" id="ARBA00022968"/>
    </source>
</evidence>
<dbReference type="PANTHER" id="PTHR46012:SF2">
    <property type="entry name" value="IP22168P"/>
    <property type="match status" value="1"/>
</dbReference>
<dbReference type="GeneID" id="108672412"/>
<name>A0A979FTV9_HYAAZ</name>
<feature type="chain" id="PRO_5037264709" description="UDP-D-xylose:beta-D-glucoside alpha-1,3-D-xylosyltransferase" evidence="13">
    <location>
        <begin position="36"/>
        <end position="380"/>
    </location>
</feature>
<proteinExistence type="inferred from homology"/>
<comment type="subcellular location">
    <subcellularLocation>
        <location evidence="1">Membrane</location>
        <topology evidence="1">Single-pass type II membrane protein</topology>
    </subcellularLocation>
</comment>
<dbReference type="InterPro" id="IPR051993">
    <property type="entry name" value="Glycosyltransferase_8"/>
</dbReference>
<evidence type="ECO:0000256" key="5">
    <source>
        <dbReference type="ARBA" id="ARBA00022692"/>
    </source>
</evidence>
<evidence type="ECO:0000256" key="12">
    <source>
        <dbReference type="ARBA" id="ARBA00049181"/>
    </source>
</evidence>
<dbReference type="Gene3D" id="3.90.550.10">
    <property type="entry name" value="Spore Coat Polysaccharide Biosynthesis Protein SpsA, Chain A"/>
    <property type="match status" value="1"/>
</dbReference>
<dbReference type="KEGG" id="hazt:108672412"/>
<dbReference type="PANTHER" id="PTHR46012">
    <property type="entry name" value="IP22168P"/>
    <property type="match status" value="1"/>
</dbReference>
<comment type="catalytic activity">
    <reaction evidence="12">
        <text>3-O-(beta-D-glucosyl)-L-seryl-[EGF-like domain protein] + UDP-alpha-D-xylose = 3-O-[alpha-D-xylosyl-(1-&gt;3)-beta-D-glucosyl]-L-seryl-[EGF-like domain protein] + UDP + H(+)</text>
        <dbReference type="Rhea" id="RHEA:56064"/>
        <dbReference type="Rhea" id="RHEA-COMP:14610"/>
        <dbReference type="Rhea" id="RHEA-COMP:14611"/>
        <dbReference type="ChEBI" id="CHEBI:15378"/>
        <dbReference type="ChEBI" id="CHEBI:57632"/>
        <dbReference type="ChEBI" id="CHEBI:58223"/>
        <dbReference type="ChEBI" id="CHEBI:140575"/>
        <dbReference type="ChEBI" id="CHEBI:140576"/>
        <dbReference type="EC" id="2.4.2.42"/>
    </reaction>
</comment>
<keyword evidence="14" id="KW-1185">Reference proteome</keyword>
<accession>A0A979FTV9</accession>
<reference evidence="15" key="1">
    <citation type="submission" date="2025-08" db="UniProtKB">
        <authorList>
            <consortium name="RefSeq"/>
        </authorList>
    </citation>
    <scope>IDENTIFICATION</scope>
    <source>
        <tissue evidence="15">Whole organism</tissue>
    </source>
</reference>
<keyword evidence="8" id="KW-0472">Membrane</keyword>
<dbReference type="GO" id="GO:0016020">
    <property type="term" value="C:membrane"/>
    <property type="evidence" value="ECO:0007669"/>
    <property type="project" value="UniProtKB-SubCell"/>
</dbReference>
<dbReference type="Pfam" id="PF01501">
    <property type="entry name" value="Glyco_transf_8"/>
    <property type="match status" value="1"/>
</dbReference>
<evidence type="ECO:0000256" key="11">
    <source>
        <dbReference type="ARBA" id="ARBA00038854"/>
    </source>
</evidence>
<evidence type="ECO:0000256" key="8">
    <source>
        <dbReference type="ARBA" id="ARBA00023136"/>
    </source>
</evidence>
<evidence type="ECO:0000256" key="4">
    <source>
        <dbReference type="ARBA" id="ARBA00022679"/>
    </source>
</evidence>
<evidence type="ECO:0000256" key="7">
    <source>
        <dbReference type="ARBA" id="ARBA00022989"/>
    </source>
</evidence>
<comment type="function">
    <text evidence="10">Glycosyltransferase which elongates the O-linked glucose attached to EGF-like repeats in the extracellular domain of Notch proteins by catalyzing the addition of xylose.</text>
</comment>
<feature type="signal peptide" evidence="13">
    <location>
        <begin position="1"/>
        <end position="35"/>
    </location>
</feature>
<dbReference type="SUPFAM" id="SSF53448">
    <property type="entry name" value="Nucleotide-diphospho-sugar transferases"/>
    <property type="match status" value="1"/>
</dbReference>
<protein>
    <recommendedName>
        <fullName evidence="11">UDP-D-xylose:beta-D-glucoside alpha-1,3-D-xylosyltransferase</fullName>
        <ecNumber evidence="11">2.4.2.42</ecNumber>
    </recommendedName>
</protein>
<keyword evidence="7" id="KW-1133">Transmembrane helix</keyword>
<dbReference type="AlphaFoldDB" id="A0A979FTV9"/>
<dbReference type="GO" id="GO:0140563">
    <property type="term" value="F:UDP-D-xylose:beta-D-glucoside alpha-1,3-D-xylosyltransferase activity"/>
    <property type="evidence" value="ECO:0007669"/>
    <property type="project" value="UniProtKB-EC"/>
</dbReference>
<dbReference type="RefSeq" id="XP_047740643.1">
    <property type="nucleotide sequence ID" value="XM_047884687.1"/>
</dbReference>
<comment type="similarity">
    <text evidence="2">Belongs to the glycosyltransferase 8 family.</text>
</comment>
<dbReference type="InterPro" id="IPR029044">
    <property type="entry name" value="Nucleotide-diphossugar_trans"/>
</dbReference>
<keyword evidence="4" id="KW-0808">Transferase</keyword>
<dbReference type="Proteomes" id="UP000694843">
    <property type="component" value="Unplaced"/>
</dbReference>
<evidence type="ECO:0000256" key="13">
    <source>
        <dbReference type="SAM" id="SignalP"/>
    </source>
</evidence>
<dbReference type="InterPro" id="IPR002495">
    <property type="entry name" value="Glyco_trans_8"/>
</dbReference>
<dbReference type="OMA" id="VPCATQR"/>
<evidence type="ECO:0000313" key="15">
    <source>
        <dbReference type="RefSeq" id="XP_047740643.1"/>
    </source>
</evidence>
<evidence type="ECO:0000256" key="10">
    <source>
        <dbReference type="ARBA" id="ARBA00037301"/>
    </source>
</evidence>
<keyword evidence="6" id="KW-0735">Signal-anchor</keyword>
<evidence type="ECO:0000256" key="1">
    <source>
        <dbReference type="ARBA" id="ARBA00004606"/>
    </source>
</evidence>